<sequence length="100" mass="11321">MIEIILLMACVTFTTRFLFLSKRLPFSIGPKMQRFLSFSAPCVLTAIWVPIVFVQEGKLAISLNNPYLIAACVAVLLAYRFKNLYITTVVSLVVFFLLKL</sequence>
<dbReference type="OrthoDB" id="4257348at2"/>
<dbReference type="Pfam" id="PF05437">
    <property type="entry name" value="AzlD"/>
    <property type="match status" value="1"/>
</dbReference>
<keyword evidence="1" id="KW-1133">Transmembrane helix</keyword>
<reference evidence="2 3" key="1">
    <citation type="submission" date="2014-11" db="EMBL/GenBank/DDBJ databases">
        <title>Complete Genome Sequence of Pseudoalteromonas sp. Strain OCN003 Isolated from Kaneohe Bay, Oahu, Hawaii.</title>
        <authorList>
            <person name="Beurmann S."/>
            <person name="Videau P."/>
            <person name="Ushijima B."/>
            <person name="Smith A.M."/>
            <person name="Aeby G.S."/>
            <person name="Callahan S.M."/>
            <person name="Belcaid M."/>
        </authorList>
    </citation>
    <scope>NUCLEOTIDE SEQUENCE [LARGE SCALE GENOMIC DNA]</scope>
    <source>
        <strain evidence="2 3">OCN003</strain>
    </source>
</reference>
<organism evidence="2 3">
    <name type="scientific">Pseudoalteromonas piratica</name>
    <dbReference type="NCBI Taxonomy" id="1348114"/>
    <lineage>
        <taxon>Bacteria</taxon>
        <taxon>Pseudomonadati</taxon>
        <taxon>Pseudomonadota</taxon>
        <taxon>Gammaproteobacteria</taxon>
        <taxon>Alteromonadales</taxon>
        <taxon>Pseudoalteromonadaceae</taxon>
        <taxon>Pseudoalteromonas</taxon>
    </lineage>
</organism>
<feature type="transmembrane region" description="Helical" evidence="1">
    <location>
        <begin position="36"/>
        <end position="55"/>
    </location>
</feature>
<keyword evidence="3" id="KW-1185">Reference proteome</keyword>
<feature type="transmembrane region" description="Helical" evidence="1">
    <location>
        <begin position="67"/>
        <end position="98"/>
    </location>
</feature>
<keyword evidence="1" id="KW-0472">Membrane</keyword>
<evidence type="ECO:0000313" key="3">
    <source>
        <dbReference type="Proteomes" id="UP000030341"/>
    </source>
</evidence>
<name>A0A0A7EC34_9GAMM</name>
<evidence type="ECO:0000256" key="1">
    <source>
        <dbReference type="SAM" id="Phobius"/>
    </source>
</evidence>
<proteinExistence type="predicted"/>
<dbReference type="eggNOG" id="COG4392">
    <property type="taxonomic scope" value="Bacteria"/>
</dbReference>
<dbReference type="EMBL" id="CP009888">
    <property type="protein sequence ID" value="AIY64220.1"/>
    <property type="molecule type" value="Genomic_DNA"/>
</dbReference>
<dbReference type="InterPro" id="IPR008407">
    <property type="entry name" value="Brnchd-chn_aa_trnsp_AzlD"/>
</dbReference>
<gene>
    <name evidence="2" type="ORF">OM33_02920</name>
</gene>
<dbReference type="KEGG" id="pseo:OM33_02920"/>
<feature type="transmembrane region" description="Helical" evidence="1">
    <location>
        <begin position="6"/>
        <end position="24"/>
    </location>
</feature>
<dbReference type="HOGENOM" id="CLU_157896_1_2_6"/>
<keyword evidence="1" id="KW-0812">Transmembrane</keyword>
<evidence type="ECO:0000313" key="2">
    <source>
        <dbReference type="EMBL" id="AIY64220.1"/>
    </source>
</evidence>
<protein>
    <submittedName>
        <fullName evidence="2">Branched-chain amino acid ABC transporter</fullName>
    </submittedName>
</protein>
<dbReference type="RefSeq" id="WP_038638550.1">
    <property type="nucleotide sequence ID" value="NZ_CP009888.1"/>
</dbReference>
<dbReference type="STRING" id="1348114.OM33_02920"/>
<dbReference type="Proteomes" id="UP000030341">
    <property type="component" value="Chromosome 1"/>
</dbReference>
<dbReference type="AlphaFoldDB" id="A0A0A7EC34"/>
<accession>A0A0A7EC34</accession>